<evidence type="ECO:0000256" key="2">
    <source>
        <dbReference type="PROSITE-ProRule" id="PRU00168"/>
    </source>
</evidence>
<evidence type="ECO:0000259" key="5">
    <source>
        <dbReference type="PROSITE" id="PS50001"/>
    </source>
</evidence>
<dbReference type="CDD" id="cd10337">
    <property type="entry name" value="SH2_BCAR3"/>
    <property type="match status" value="1"/>
</dbReference>
<evidence type="ECO:0000256" key="3">
    <source>
        <dbReference type="PROSITE-ProRule" id="PRU00191"/>
    </source>
</evidence>
<protein>
    <submittedName>
        <fullName evidence="7">Breast cancer anti-estrogen resistance protein 3-like protein</fullName>
    </submittedName>
</protein>
<evidence type="ECO:0000256" key="1">
    <source>
        <dbReference type="ARBA" id="ARBA00022999"/>
    </source>
</evidence>
<feature type="region of interest" description="Disordered" evidence="4">
    <location>
        <begin position="413"/>
        <end position="447"/>
    </location>
</feature>
<feature type="compositionally biased region" description="Pro residues" evidence="4">
    <location>
        <begin position="1018"/>
        <end position="1036"/>
    </location>
</feature>
<dbReference type="InterPro" id="IPR001895">
    <property type="entry name" value="RASGEF_cat_dom"/>
</dbReference>
<feature type="compositionally biased region" description="Polar residues" evidence="4">
    <location>
        <begin position="164"/>
        <end position="174"/>
    </location>
</feature>
<feature type="compositionally biased region" description="Low complexity" evidence="4">
    <location>
        <begin position="425"/>
        <end position="436"/>
    </location>
</feature>
<dbReference type="PANTHER" id="PTHR14247">
    <property type="entry name" value="BREAST CANCER ANTI-ESTROGEN RESISTANCE PROTEIN 3 HOMOLOG-LIKE PROTEIN"/>
    <property type="match status" value="1"/>
</dbReference>
<reference evidence="7" key="2">
    <citation type="journal article" date="2023" name="BMC Genomics">
        <title>Pest status, molecular evolution, and epigenetic factors derived from the genome assembly of Frankliniella fusca, a thysanopteran phytovirus vector.</title>
        <authorList>
            <person name="Catto M.A."/>
            <person name="Labadie P.E."/>
            <person name="Jacobson A.L."/>
            <person name="Kennedy G.G."/>
            <person name="Srinivasan R."/>
            <person name="Hunt B.G."/>
        </authorList>
    </citation>
    <scope>NUCLEOTIDE SEQUENCE</scope>
    <source>
        <strain evidence="7">PL_HMW_Pooled</strain>
    </source>
</reference>
<dbReference type="PROSITE" id="PS50001">
    <property type="entry name" value="SH2"/>
    <property type="match status" value="1"/>
</dbReference>
<dbReference type="GO" id="GO:0001784">
    <property type="term" value="F:phosphotyrosine residue binding"/>
    <property type="evidence" value="ECO:0007669"/>
    <property type="project" value="InterPro"/>
</dbReference>
<feature type="compositionally biased region" description="Polar residues" evidence="4">
    <location>
        <begin position="146"/>
        <end position="157"/>
    </location>
</feature>
<dbReference type="SMART" id="SM00147">
    <property type="entry name" value="RasGEF"/>
    <property type="match status" value="1"/>
</dbReference>
<keyword evidence="2" id="KW-0344">Guanine-nucleotide releasing factor</keyword>
<dbReference type="Gene3D" id="3.30.505.10">
    <property type="entry name" value="SH2 domain"/>
    <property type="match status" value="1"/>
</dbReference>
<dbReference type="AlphaFoldDB" id="A0AAE1GTS5"/>
<organism evidence="7 8">
    <name type="scientific">Frankliniella fusca</name>
    <dbReference type="NCBI Taxonomy" id="407009"/>
    <lineage>
        <taxon>Eukaryota</taxon>
        <taxon>Metazoa</taxon>
        <taxon>Ecdysozoa</taxon>
        <taxon>Arthropoda</taxon>
        <taxon>Hexapoda</taxon>
        <taxon>Insecta</taxon>
        <taxon>Pterygota</taxon>
        <taxon>Neoptera</taxon>
        <taxon>Paraneoptera</taxon>
        <taxon>Thysanoptera</taxon>
        <taxon>Terebrantia</taxon>
        <taxon>Thripoidea</taxon>
        <taxon>Thripidae</taxon>
        <taxon>Frankliniella</taxon>
    </lineage>
</organism>
<dbReference type="SMART" id="SM00252">
    <property type="entry name" value="SH2"/>
    <property type="match status" value="1"/>
</dbReference>
<name>A0AAE1GTS5_9NEOP</name>
<dbReference type="Proteomes" id="UP001219518">
    <property type="component" value="Unassembled WGS sequence"/>
</dbReference>
<feature type="region of interest" description="Disordered" evidence="4">
    <location>
        <begin position="1014"/>
        <end position="1056"/>
    </location>
</feature>
<evidence type="ECO:0000259" key="6">
    <source>
        <dbReference type="PROSITE" id="PS50009"/>
    </source>
</evidence>
<dbReference type="SUPFAM" id="SSF55550">
    <property type="entry name" value="SH2 domain"/>
    <property type="match status" value="1"/>
</dbReference>
<evidence type="ECO:0000313" key="8">
    <source>
        <dbReference type="Proteomes" id="UP001219518"/>
    </source>
</evidence>
<keyword evidence="8" id="KW-1185">Reference proteome</keyword>
<evidence type="ECO:0000313" key="7">
    <source>
        <dbReference type="EMBL" id="KAK3908964.1"/>
    </source>
</evidence>
<keyword evidence="1 3" id="KW-0727">SH2 domain</keyword>
<feature type="region of interest" description="Disordered" evidence="4">
    <location>
        <begin position="146"/>
        <end position="174"/>
    </location>
</feature>
<feature type="compositionally biased region" description="Low complexity" evidence="4">
    <location>
        <begin position="563"/>
        <end position="575"/>
    </location>
</feature>
<dbReference type="Pfam" id="PF00617">
    <property type="entry name" value="RasGEF"/>
    <property type="match status" value="1"/>
</dbReference>
<dbReference type="EMBL" id="JAHWGI010000083">
    <property type="protein sequence ID" value="KAK3908964.1"/>
    <property type="molecule type" value="Genomic_DNA"/>
</dbReference>
<feature type="compositionally biased region" description="Low complexity" evidence="4">
    <location>
        <begin position="540"/>
        <end position="549"/>
    </location>
</feature>
<feature type="region of interest" description="Disordered" evidence="4">
    <location>
        <begin position="496"/>
        <end position="524"/>
    </location>
</feature>
<sequence>MALRCCATIAKVSQWLSGQRSGIPTPPSEVQLPSTSIRFQLSESPKSLNRSPKAALRGWGGTAHSSGGCEPRMECLPIQHLPAALLQLDMAFVTLGAVLKNLIRNMSVVTAVRANSLALPTKADILVASNVTQSKSLCNITMATGGTPAKKTQQPVNSEMPGSPTVTQTSQKYSVGTRQTCRELARSDVPFTLRQRLRTRGRQPSQTQLRSLVAYLALSRRLHDEPAGDPTALRRLLEWELSLDSQDLRSHAWYHGAIPRHRAEEIVERDGDFLVRDCASQPGNYVLTCRSKGAALHFVINKVRNLNQNWNRNQPRHVVLQPDTVYERVQFQFEADAYDTVPDLVTYYVGSGKPISAASGARIQSPRNRLYPLSFYAEKYALQGIAGVTAAMSPLTSPLTPVGARMSPYSCFRSPVHSPPRSRRAAAAAASDTATPPRLPSKQRSLSLTPVEAVNGHARLTLSLAERARPEERGCGADGVVQNGTGAPGVGVGKFSAHSLPRSAGKPNSCKGTSTMPRHQGHHAGAAKMLRVNSDLEGVASARGSASSRDAADSPPPKPRRVPSAGSCAPAATAAVDDPSFDGDVGDLGDTTPVSESGSSLASAAALQRAAMASYHASGSDSGNGSGDSSAQSSAAGDIPDSAAAAASSAGGTLKRGVVMPYLPSSCSSTTLKACDDGLATPGHSVAPAEPVALPSALDLDGFQTLLLPSLENKPLDATALQGIKMMLLESGSRILANHLTRDDLELTLAATTPSGQPWDHDLGLGVKSAIELCTLPIGHQLRTDLVERTECLKLLVAVTILTCPTEVERAELLNKWIQVAVDTKTALGNLYGFCGIMLGLCMPQLQRLAATWHVLRQRFTDSAFNFEAKLRPTLKSMNECSNPQAPNTTIPHLLPLLLLSARTSDTATSGSAAGGLPQSTLNACLGPWESSTSDFGLGVMWAHLEAARRFCDSLPTFRRNSQIVLGDSKVDDLLLDAFRTEFHLKFLWGSRGATVHAEERHAKFDQVLTVMSEKCEPPPPAPAPPGHAPAPPAPVPQGHASPHAHLTQQSIGTSV</sequence>
<dbReference type="FunFam" id="1.10.840.10:FF:000015">
    <property type="entry name" value="Uncharacterized protein, isoform A"/>
    <property type="match status" value="1"/>
</dbReference>
<dbReference type="InterPro" id="IPR023578">
    <property type="entry name" value="Ras_GEF_dom_sf"/>
</dbReference>
<feature type="region of interest" description="Disordered" evidence="4">
    <location>
        <begin position="42"/>
        <end position="63"/>
    </location>
</feature>
<dbReference type="FunFam" id="3.30.505.10:FF:000013">
    <property type="entry name" value="SH2 domain-containing protein 3C isoform X1"/>
    <property type="match status" value="1"/>
</dbReference>
<dbReference type="Pfam" id="PF00017">
    <property type="entry name" value="SH2"/>
    <property type="match status" value="1"/>
</dbReference>
<accession>A0AAE1GTS5</accession>
<dbReference type="InterPro" id="IPR036860">
    <property type="entry name" value="SH2_dom_sf"/>
</dbReference>
<dbReference type="Gene3D" id="1.10.840.10">
    <property type="entry name" value="Ras guanine-nucleotide exchange factors catalytic domain"/>
    <property type="match status" value="1"/>
</dbReference>
<feature type="domain" description="SH2" evidence="5">
    <location>
        <begin position="253"/>
        <end position="367"/>
    </location>
</feature>
<proteinExistence type="predicted"/>
<dbReference type="InterPro" id="IPR036964">
    <property type="entry name" value="RASGEF_cat_dom_sf"/>
</dbReference>
<feature type="compositionally biased region" description="Polar residues" evidence="4">
    <location>
        <begin position="1047"/>
        <end position="1056"/>
    </location>
</feature>
<gene>
    <name evidence="7" type="ORF">KUF71_019220</name>
</gene>
<dbReference type="PANTHER" id="PTHR14247:SF8">
    <property type="entry name" value="RAS-GEF DOMAIN-CONTAINING PROTEIN"/>
    <property type="match status" value="1"/>
</dbReference>
<feature type="domain" description="Ras-GEF" evidence="6">
    <location>
        <begin position="732"/>
        <end position="1019"/>
    </location>
</feature>
<evidence type="ECO:0000256" key="4">
    <source>
        <dbReference type="SAM" id="MobiDB-lite"/>
    </source>
</evidence>
<reference evidence="7" key="1">
    <citation type="submission" date="2021-07" db="EMBL/GenBank/DDBJ databases">
        <authorList>
            <person name="Catto M.A."/>
            <person name="Jacobson A."/>
            <person name="Kennedy G."/>
            <person name="Labadie P."/>
            <person name="Hunt B.G."/>
            <person name="Srinivasan R."/>
        </authorList>
    </citation>
    <scope>NUCLEOTIDE SEQUENCE</scope>
    <source>
        <strain evidence="7">PL_HMW_Pooled</strain>
        <tissue evidence="7">Head</tissue>
    </source>
</reference>
<dbReference type="PRINTS" id="PR00401">
    <property type="entry name" value="SH2DOMAIN"/>
</dbReference>
<dbReference type="SUPFAM" id="SSF48366">
    <property type="entry name" value="Ras GEF"/>
    <property type="match status" value="1"/>
</dbReference>
<dbReference type="InterPro" id="IPR044102">
    <property type="entry name" value="SH2_SHEP1/BCAR3/NSP1"/>
</dbReference>
<feature type="region of interest" description="Disordered" evidence="4">
    <location>
        <begin position="616"/>
        <end position="637"/>
    </location>
</feature>
<comment type="caution">
    <text evidence="7">The sequence shown here is derived from an EMBL/GenBank/DDBJ whole genome shotgun (WGS) entry which is preliminary data.</text>
</comment>
<dbReference type="InterPro" id="IPR000980">
    <property type="entry name" value="SH2"/>
</dbReference>
<dbReference type="InterPro" id="IPR051853">
    <property type="entry name" value="SH2-Ras-GEF_adapter"/>
</dbReference>
<feature type="region of interest" description="Disordered" evidence="4">
    <location>
        <begin position="538"/>
        <end position="601"/>
    </location>
</feature>
<dbReference type="GO" id="GO:0005085">
    <property type="term" value="F:guanyl-nucleotide exchange factor activity"/>
    <property type="evidence" value="ECO:0007669"/>
    <property type="project" value="UniProtKB-KW"/>
</dbReference>
<dbReference type="GO" id="GO:0007264">
    <property type="term" value="P:small GTPase-mediated signal transduction"/>
    <property type="evidence" value="ECO:0007669"/>
    <property type="project" value="InterPro"/>
</dbReference>
<dbReference type="PROSITE" id="PS50009">
    <property type="entry name" value="RASGEF_CAT"/>
    <property type="match status" value="1"/>
</dbReference>